<dbReference type="GO" id="GO:0008720">
    <property type="term" value="F:D-lactate dehydrogenase (NAD+) activity"/>
    <property type="evidence" value="ECO:0007669"/>
    <property type="project" value="TreeGrafter"/>
</dbReference>
<evidence type="ECO:0000256" key="11">
    <source>
        <dbReference type="SAM" id="MobiDB-lite"/>
    </source>
</evidence>
<dbReference type="InParanoid" id="A0A409X402"/>
<dbReference type="EC" id="1.1.2.4" evidence="9"/>
<dbReference type="AlphaFoldDB" id="A0A409X402"/>
<accession>A0A409X402</accession>
<evidence type="ECO:0000256" key="1">
    <source>
        <dbReference type="ARBA" id="ARBA00001974"/>
    </source>
</evidence>
<keyword evidence="6" id="KW-0809">Transit peptide</keyword>
<dbReference type="EMBL" id="NHYD01002702">
    <property type="protein sequence ID" value="PPQ85493.1"/>
    <property type="molecule type" value="Genomic_DNA"/>
</dbReference>
<keyword evidence="4" id="KW-0285">Flavoprotein</keyword>
<dbReference type="Proteomes" id="UP000283269">
    <property type="component" value="Unassembled WGS sequence"/>
</dbReference>
<dbReference type="InterPro" id="IPR036318">
    <property type="entry name" value="FAD-bd_PCMH-like_sf"/>
</dbReference>
<proteinExistence type="inferred from homology"/>
<comment type="cofactor">
    <cofactor evidence="1">
        <name>FAD</name>
        <dbReference type="ChEBI" id="CHEBI:57692"/>
    </cofactor>
</comment>
<evidence type="ECO:0000256" key="4">
    <source>
        <dbReference type="ARBA" id="ARBA00022630"/>
    </source>
</evidence>
<comment type="caution">
    <text evidence="13">The sequence shown here is derived from an EMBL/GenBank/DDBJ whole genome shotgun (WGS) entry which is preliminary data.</text>
</comment>
<keyword evidence="8" id="KW-0496">Mitochondrion</keyword>
<keyword evidence="7" id="KW-0560">Oxidoreductase</keyword>
<organism evidence="13 14">
    <name type="scientific">Psilocybe cyanescens</name>
    <dbReference type="NCBI Taxonomy" id="93625"/>
    <lineage>
        <taxon>Eukaryota</taxon>
        <taxon>Fungi</taxon>
        <taxon>Dikarya</taxon>
        <taxon>Basidiomycota</taxon>
        <taxon>Agaricomycotina</taxon>
        <taxon>Agaricomycetes</taxon>
        <taxon>Agaricomycetidae</taxon>
        <taxon>Agaricales</taxon>
        <taxon>Agaricineae</taxon>
        <taxon>Strophariaceae</taxon>
        <taxon>Psilocybe</taxon>
    </lineage>
</organism>
<gene>
    <name evidence="13" type="ORF">CVT25_006573</name>
</gene>
<comment type="similarity">
    <text evidence="3">Belongs to the FAD-binding oxidoreductase/transferase type 4 family.</text>
</comment>
<dbReference type="GO" id="GO:0005739">
    <property type="term" value="C:mitochondrion"/>
    <property type="evidence" value="ECO:0007669"/>
    <property type="project" value="UniProtKB-SubCell"/>
</dbReference>
<dbReference type="SUPFAM" id="SSF55103">
    <property type="entry name" value="FAD-linked oxidases, C-terminal domain"/>
    <property type="match status" value="1"/>
</dbReference>
<sequence>MSPWLSLSTGIRAWSRAVGPHLRSPRINVWRMTTPRLYSTNISGHNANSHEDKNASGGFGKAPLVIAASVASGSLGYFLSERNAKRNSSLNVPDSPTFGSPNDFKSAINELQASLATESVSTDPEDLRHHGFSDNDYHPTLLHSVVVYPQSTEDVVKIVKIATKYRMPVIPYSGATSLEGHFRGHSVGGICVDLNHMDKVLEIHQDDSDLVCQPGAQWMDINNMLKKKGIPLFFPIDPGPGATIGGMLSTGCSGTNAVRYGTAKGEWFLNAASLFIFVLPSGEVIKTRSRSRKSAAGFDITKLFIGAEGTLGIVTEVTIRLAPVLATSVAVVQFPDVKSATAASMEVINQGLGIQCVELLDGISMKATNNYGMSTRKWPEKDSLFFKFQGPSAASLKDTAKAVERIVAKHGGTGFSFARTEKEAEDLWMDRKNVYWSALSLIEGCKGMATDVCVPVSKLPELVHQTKKDLEDVGIISSIVGHVGDGNFHALLLFKTDEELAIAQKAASRIVHRAIAMDGTCTGEHGVGIGKKKYLVEELGQGTVDLMKTVKRAIDPLGLFNPGKLYPESNPPTSKSHSATSTN</sequence>
<evidence type="ECO:0000256" key="3">
    <source>
        <dbReference type="ARBA" id="ARBA00008000"/>
    </source>
</evidence>
<dbReference type="GO" id="GO:0071949">
    <property type="term" value="F:FAD binding"/>
    <property type="evidence" value="ECO:0007669"/>
    <property type="project" value="InterPro"/>
</dbReference>
<dbReference type="GO" id="GO:1903457">
    <property type="term" value="P:lactate catabolic process"/>
    <property type="evidence" value="ECO:0007669"/>
    <property type="project" value="TreeGrafter"/>
</dbReference>
<dbReference type="GO" id="GO:0004458">
    <property type="term" value="F:D-lactate dehydrogenase (cytochrome) activity"/>
    <property type="evidence" value="ECO:0007669"/>
    <property type="project" value="UniProtKB-EC"/>
</dbReference>
<feature type="compositionally biased region" description="Polar residues" evidence="11">
    <location>
        <begin position="571"/>
        <end position="583"/>
    </location>
</feature>
<protein>
    <recommendedName>
        <fullName evidence="9">D-lactate dehydrogenase (cytochrome)</fullName>
        <ecNumber evidence="9">1.1.2.4</ecNumber>
    </recommendedName>
</protein>
<dbReference type="FunFam" id="3.30.465.10:FF:000014">
    <property type="entry name" value="D-lactate dehydrogenase (Cytochrome), putative"/>
    <property type="match status" value="1"/>
</dbReference>
<dbReference type="InterPro" id="IPR006094">
    <property type="entry name" value="Oxid_FAD_bind_N"/>
</dbReference>
<dbReference type="InterPro" id="IPR016166">
    <property type="entry name" value="FAD-bd_PCMH"/>
</dbReference>
<evidence type="ECO:0000256" key="8">
    <source>
        <dbReference type="ARBA" id="ARBA00023128"/>
    </source>
</evidence>
<dbReference type="STRING" id="93625.A0A409X402"/>
<dbReference type="FunCoup" id="A0A409X402">
    <property type="interactions" value="253"/>
</dbReference>
<evidence type="ECO:0000256" key="9">
    <source>
        <dbReference type="ARBA" id="ARBA00038897"/>
    </source>
</evidence>
<evidence type="ECO:0000256" key="10">
    <source>
        <dbReference type="ARBA" id="ARBA00051436"/>
    </source>
</evidence>
<dbReference type="InterPro" id="IPR004113">
    <property type="entry name" value="FAD-bd_oxidored_4_C"/>
</dbReference>
<dbReference type="Pfam" id="PF02913">
    <property type="entry name" value="FAD-oxidase_C"/>
    <property type="match status" value="1"/>
</dbReference>
<evidence type="ECO:0000256" key="6">
    <source>
        <dbReference type="ARBA" id="ARBA00022946"/>
    </source>
</evidence>
<evidence type="ECO:0000313" key="13">
    <source>
        <dbReference type="EMBL" id="PPQ85493.1"/>
    </source>
</evidence>
<evidence type="ECO:0000313" key="14">
    <source>
        <dbReference type="Proteomes" id="UP000283269"/>
    </source>
</evidence>
<name>A0A409X402_PSICY</name>
<comment type="catalytic activity">
    <reaction evidence="10">
        <text>(R)-lactate + 2 Fe(III)-[cytochrome c] = 2 Fe(II)-[cytochrome c] + pyruvate + 2 H(+)</text>
        <dbReference type="Rhea" id="RHEA:13521"/>
        <dbReference type="Rhea" id="RHEA-COMP:10350"/>
        <dbReference type="Rhea" id="RHEA-COMP:14399"/>
        <dbReference type="ChEBI" id="CHEBI:15361"/>
        <dbReference type="ChEBI" id="CHEBI:15378"/>
        <dbReference type="ChEBI" id="CHEBI:16004"/>
        <dbReference type="ChEBI" id="CHEBI:29033"/>
        <dbReference type="ChEBI" id="CHEBI:29034"/>
        <dbReference type="EC" id="1.1.2.4"/>
    </reaction>
</comment>
<feature type="domain" description="FAD-binding PCMH-type" evidence="12">
    <location>
        <begin position="137"/>
        <end position="324"/>
    </location>
</feature>
<reference evidence="13 14" key="1">
    <citation type="journal article" date="2018" name="Evol. Lett.">
        <title>Horizontal gene cluster transfer increased hallucinogenic mushroom diversity.</title>
        <authorList>
            <person name="Reynolds H.T."/>
            <person name="Vijayakumar V."/>
            <person name="Gluck-Thaler E."/>
            <person name="Korotkin H.B."/>
            <person name="Matheny P.B."/>
            <person name="Slot J.C."/>
        </authorList>
    </citation>
    <scope>NUCLEOTIDE SEQUENCE [LARGE SCALE GENOMIC DNA]</scope>
    <source>
        <strain evidence="13 14">2631</strain>
    </source>
</reference>
<dbReference type="FunFam" id="1.10.45.10:FF:000001">
    <property type="entry name" value="D-lactate dehydrogenase mitochondrial"/>
    <property type="match status" value="1"/>
</dbReference>
<dbReference type="SUPFAM" id="SSF56176">
    <property type="entry name" value="FAD-binding/transporter-associated domain-like"/>
    <property type="match status" value="1"/>
</dbReference>
<dbReference type="PANTHER" id="PTHR11748">
    <property type="entry name" value="D-LACTATE DEHYDROGENASE"/>
    <property type="match status" value="1"/>
</dbReference>
<dbReference type="InterPro" id="IPR016171">
    <property type="entry name" value="Vanillyl_alc_oxidase_C-sub2"/>
</dbReference>
<dbReference type="Gene3D" id="1.10.45.10">
    <property type="entry name" value="Vanillyl-alcohol Oxidase, Chain A, domain 4"/>
    <property type="match status" value="1"/>
</dbReference>
<evidence type="ECO:0000256" key="5">
    <source>
        <dbReference type="ARBA" id="ARBA00022827"/>
    </source>
</evidence>
<dbReference type="Gene3D" id="3.30.70.2740">
    <property type="match status" value="1"/>
</dbReference>
<dbReference type="Gene3D" id="3.30.465.10">
    <property type="match status" value="1"/>
</dbReference>
<dbReference type="FunFam" id="3.30.70.2740:FF:000001">
    <property type="entry name" value="D-lactate dehydrogenase mitochondrial"/>
    <property type="match status" value="1"/>
</dbReference>
<dbReference type="Pfam" id="PF01565">
    <property type="entry name" value="FAD_binding_4"/>
    <property type="match status" value="1"/>
</dbReference>
<keyword evidence="5" id="KW-0274">FAD</keyword>
<dbReference type="PROSITE" id="PS51387">
    <property type="entry name" value="FAD_PCMH"/>
    <property type="match status" value="1"/>
</dbReference>
<dbReference type="InterPro" id="IPR016169">
    <property type="entry name" value="FAD-bd_PCMH_sub2"/>
</dbReference>
<dbReference type="PANTHER" id="PTHR11748:SF111">
    <property type="entry name" value="D-LACTATE DEHYDROGENASE, MITOCHONDRIAL-RELATED"/>
    <property type="match status" value="1"/>
</dbReference>
<evidence type="ECO:0000256" key="7">
    <source>
        <dbReference type="ARBA" id="ARBA00023002"/>
    </source>
</evidence>
<comment type="subcellular location">
    <subcellularLocation>
        <location evidence="2">Mitochondrion</location>
    </subcellularLocation>
</comment>
<keyword evidence="14" id="KW-1185">Reference proteome</keyword>
<evidence type="ECO:0000259" key="12">
    <source>
        <dbReference type="PROSITE" id="PS51387"/>
    </source>
</evidence>
<feature type="region of interest" description="Disordered" evidence="11">
    <location>
        <begin position="562"/>
        <end position="583"/>
    </location>
</feature>
<evidence type="ECO:0000256" key="2">
    <source>
        <dbReference type="ARBA" id="ARBA00004173"/>
    </source>
</evidence>
<dbReference type="OrthoDB" id="7786253at2759"/>
<dbReference type="InterPro" id="IPR016164">
    <property type="entry name" value="FAD-linked_Oxase-like_C"/>
</dbReference>